<dbReference type="SUPFAM" id="SSF53474">
    <property type="entry name" value="alpha/beta-Hydrolases"/>
    <property type="match status" value="1"/>
</dbReference>
<dbReference type="Gene3D" id="3.40.50.1820">
    <property type="entry name" value="alpha/beta hydrolase"/>
    <property type="match status" value="1"/>
</dbReference>
<evidence type="ECO:0000259" key="2">
    <source>
        <dbReference type="Pfam" id="PF07859"/>
    </source>
</evidence>
<reference evidence="3 4" key="1">
    <citation type="submission" date="2022-10" db="EMBL/GenBank/DDBJ databases">
        <title>Chitinophaga nivalis PC15 sp. nov., isolated from Pyeongchang county, South Korea.</title>
        <authorList>
            <person name="Trinh H.N."/>
        </authorList>
    </citation>
    <scope>NUCLEOTIDE SEQUENCE [LARGE SCALE GENOMIC DNA]</scope>
    <source>
        <strain evidence="3 4">PC14</strain>
    </source>
</reference>
<dbReference type="RefSeq" id="WP_264731554.1">
    <property type="nucleotide sequence ID" value="NZ_JAPDNR010000001.1"/>
</dbReference>
<dbReference type="PANTHER" id="PTHR48081">
    <property type="entry name" value="AB HYDROLASE SUPERFAMILY PROTEIN C4A8.06C"/>
    <property type="match status" value="1"/>
</dbReference>
<keyword evidence="1 3" id="KW-0378">Hydrolase</keyword>
<keyword evidence="4" id="KW-1185">Reference proteome</keyword>
<dbReference type="InterPro" id="IPR013094">
    <property type="entry name" value="AB_hydrolase_3"/>
</dbReference>
<gene>
    <name evidence="3" type="ORF">OL497_15475</name>
</gene>
<dbReference type="Pfam" id="PF07859">
    <property type="entry name" value="Abhydrolase_3"/>
    <property type="match status" value="1"/>
</dbReference>
<feature type="domain" description="Alpha/beta hydrolase fold-3" evidence="2">
    <location>
        <begin position="77"/>
        <end position="283"/>
    </location>
</feature>
<dbReference type="EMBL" id="JAPDNS010000001">
    <property type="protein sequence ID" value="MCW3485310.1"/>
    <property type="molecule type" value="Genomic_DNA"/>
</dbReference>
<accession>A0ABT3IMX0</accession>
<evidence type="ECO:0000256" key="1">
    <source>
        <dbReference type="ARBA" id="ARBA00022801"/>
    </source>
</evidence>
<dbReference type="GO" id="GO:0016787">
    <property type="term" value="F:hydrolase activity"/>
    <property type="evidence" value="ECO:0007669"/>
    <property type="project" value="UniProtKB-KW"/>
</dbReference>
<dbReference type="PANTHER" id="PTHR48081:SF8">
    <property type="entry name" value="ALPHA_BETA HYDROLASE FOLD-3 DOMAIN-CONTAINING PROTEIN-RELATED"/>
    <property type="match status" value="1"/>
</dbReference>
<dbReference type="Proteomes" id="UP001207742">
    <property type="component" value="Unassembled WGS sequence"/>
</dbReference>
<evidence type="ECO:0000313" key="4">
    <source>
        <dbReference type="Proteomes" id="UP001207742"/>
    </source>
</evidence>
<organism evidence="3 4">
    <name type="scientific">Chitinophaga nivalis</name>
    <dbReference type="NCBI Taxonomy" id="2991709"/>
    <lineage>
        <taxon>Bacteria</taxon>
        <taxon>Pseudomonadati</taxon>
        <taxon>Bacteroidota</taxon>
        <taxon>Chitinophagia</taxon>
        <taxon>Chitinophagales</taxon>
        <taxon>Chitinophagaceae</taxon>
        <taxon>Chitinophaga</taxon>
    </lineage>
</organism>
<protein>
    <submittedName>
        <fullName evidence="3">Alpha/beta hydrolase</fullName>
    </submittedName>
</protein>
<comment type="caution">
    <text evidence="3">The sequence shown here is derived from an EMBL/GenBank/DDBJ whole genome shotgun (WGS) entry which is preliminary data.</text>
</comment>
<proteinExistence type="predicted"/>
<dbReference type="InterPro" id="IPR029058">
    <property type="entry name" value="AB_hydrolase_fold"/>
</dbReference>
<name>A0ABT3IMX0_9BACT</name>
<evidence type="ECO:0000313" key="3">
    <source>
        <dbReference type="EMBL" id="MCW3485310.1"/>
    </source>
</evidence>
<dbReference type="InterPro" id="IPR050300">
    <property type="entry name" value="GDXG_lipolytic_enzyme"/>
</dbReference>
<sequence length="316" mass="33999">MPLDTVQAIIYSEIEVNLGKPLHELPVADIRAVWEEMFAYVGEGPEMLSVSNEKVVTATGAFDIRILLPAADPRGIIVFYHGGGWIAGTIDEHDTLGRMLANQTGCAVVLVDYRLAPEHPYPAAANDAYDALCWVAENKQGIAGKEVPLLVAGESSGGNLAVVTALRTRDLNGPAIAMQIVVCPIMDTDFTTASYLAPENQRLLTSEVMVRLWNDYVPDPDDRTQVYAAPLRAGDFSGLPAAVILTAGFDPLCDEGEAYAAALVQQGIPVVFKRYTHLTHGFFALPNVLPACDESIAFVAAAIDMQLRLAITDTTN</sequence>